<keyword evidence="3" id="KW-1003">Cell membrane</keyword>
<name>A0A1U7M4L7_TISCR</name>
<proteinExistence type="inferred from homology"/>
<keyword evidence="5 8" id="KW-1133">Transmembrane helix</keyword>
<dbReference type="AlphaFoldDB" id="A0A1U7M4L7"/>
<comment type="similarity">
    <text evidence="2">Belongs to the CpsC/CapA family.</text>
</comment>
<dbReference type="GO" id="GO:0005886">
    <property type="term" value="C:plasma membrane"/>
    <property type="evidence" value="ECO:0007669"/>
    <property type="project" value="UniProtKB-SubCell"/>
</dbReference>
<feature type="domain" description="Polysaccharide chain length determinant N-terminal" evidence="9">
    <location>
        <begin position="6"/>
        <end position="107"/>
    </location>
</feature>
<feature type="coiled-coil region" evidence="7">
    <location>
        <begin position="165"/>
        <end position="203"/>
    </location>
</feature>
<keyword evidence="6 8" id="KW-0472">Membrane</keyword>
<dbReference type="InterPro" id="IPR050445">
    <property type="entry name" value="Bact_polysacc_biosynth/exp"/>
</dbReference>
<evidence type="ECO:0000256" key="7">
    <source>
        <dbReference type="SAM" id="Coils"/>
    </source>
</evidence>
<evidence type="ECO:0000256" key="2">
    <source>
        <dbReference type="ARBA" id="ARBA00006683"/>
    </source>
</evidence>
<keyword evidence="11" id="KW-1185">Reference proteome</keyword>
<evidence type="ECO:0000259" key="9">
    <source>
        <dbReference type="Pfam" id="PF02706"/>
    </source>
</evidence>
<dbReference type="OrthoDB" id="2360475at2"/>
<feature type="coiled-coil region" evidence="7">
    <location>
        <begin position="267"/>
        <end position="301"/>
    </location>
</feature>
<sequence>MDDKFEQISISELINILIKRKRLIAGVTLGFLILGILSSFVFTKQKYASELSLEINNIESTTSPPVGESGSVYNILESIAHTNDMEFEDYLEEITSDEVLEKTIKDLNLEDTYTTESLESALSVSADPELKTINLRLISKSPKGGSEIINKIQENFAEHITNISQENALQTLEVIEKQMEVEKEKYAESLKEYEEAMKDKSSAHELELEIEGVYEKLTEYKLSLNDLEIKKEGILAALEKSTSSGGNSGMILRPSESNNYVYLDSSKKALEVDLAETESRMKSTKDKIKTLQEDIKKIEIDYQEVDFAESSIRQKVELAKQSYEVFSQKYQELKMSSSIDVGGISINTLSEPLPEGKAVGTRKVVKLGVFLVLGMMSGVMASFIVEYVDIMKNKKLNKK</sequence>
<evidence type="ECO:0000313" key="10">
    <source>
        <dbReference type="EMBL" id="OLS02262.1"/>
    </source>
</evidence>
<evidence type="ECO:0000313" key="11">
    <source>
        <dbReference type="Proteomes" id="UP000186112"/>
    </source>
</evidence>
<dbReference type="Proteomes" id="UP000186112">
    <property type="component" value="Unassembled WGS sequence"/>
</dbReference>
<organism evidence="10 11">
    <name type="scientific">Tissierella creatinophila DSM 6911</name>
    <dbReference type="NCBI Taxonomy" id="1123403"/>
    <lineage>
        <taxon>Bacteria</taxon>
        <taxon>Bacillati</taxon>
        <taxon>Bacillota</taxon>
        <taxon>Tissierellia</taxon>
        <taxon>Tissierellales</taxon>
        <taxon>Tissierellaceae</taxon>
        <taxon>Tissierella</taxon>
    </lineage>
</organism>
<dbReference type="RefSeq" id="WP_075726974.1">
    <property type="nucleotide sequence ID" value="NZ_LTDM01000032.1"/>
</dbReference>
<evidence type="ECO:0000256" key="6">
    <source>
        <dbReference type="ARBA" id="ARBA00023136"/>
    </source>
</evidence>
<keyword evidence="7" id="KW-0175">Coiled coil</keyword>
<evidence type="ECO:0000256" key="4">
    <source>
        <dbReference type="ARBA" id="ARBA00022692"/>
    </source>
</evidence>
<keyword evidence="4 8" id="KW-0812">Transmembrane</keyword>
<dbReference type="Pfam" id="PF02706">
    <property type="entry name" value="Wzz"/>
    <property type="match status" value="1"/>
</dbReference>
<evidence type="ECO:0000256" key="8">
    <source>
        <dbReference type="SAM" id="Phobius"/>
    </source>
</evidence>
<dbReference type="EMBL" id="LTDM01000032">
    <property type="protein sequence ID" value="OLS02262.1"/>
    <property type="molecule type" value="Genomic_DNA"/>
</dbReference>
<accession>A0A1U7M4L7</accession>
<dbReference type="InterPro" id="IPR003856">
    <property type="entry name" value="LPS_length_determ_N"/>
</dbReference>
<dbReference type="PANTHER" id="PTHR32309">
    <property type="entry name" value="TYROSINE-PROTEIN KINASE"/>
    <property type="match status" value="1"/>
</dbReference>
<evidence type="ECO:0000256" key="3">
    <source>
        <dbReference type="ARBA" id="ARBA00022475"/>
    </source>
</evidence>
<evidence type="ECO:0000256" key="5">
    <source>
        <dbReference type="ARBA" id="ARBA00022989"/>
    </source>
</evidence>
<comment type="caution">
    <text evidence="10">The sequence shown here is derived from an EMBL/GenBank/DDBJ whole genome shotgun (WGS) entry which is preliminary data.</text>
</comment>
<evidence type="ECO:0000256" key="1">
    <source>
        <dbReference type="ARBA" id="ARBA00004651"/>
    </source>
</evidence>
<feature type="transmembrane region" description="Helical" evidence="8">
    <location>
        <begin position="367"/>
        <end position="388"/>
    </location>
</feature>
<dbReference type="PANTHER" id="PTHR32309:SF13">
    <property type="entry name" value="FERRIC ENTEROBACTIN TRANSPORT PROTEIN FEPE"/>
    <property type="match status" value="1"/>
</dbReference>
<protein>
    <submittedName>
        <fullName evidence="10">Chain length determinant protein</fullName>
    </submittedName>
</protein>
<feature type="transmembrane region" description="Helical" evidence="8">
    <location>
        <begin position="23"/>
        <end position="42"/>
    </location>
</feature>
<gene>
    <name evidence="10" type="ORF">TICRE_16480</name>
</gene>
<dbReference type="GO" id="GO:0004713">
    <property type="term" value="F:protein tyrosine kinase activity"/>
    <property type="evidence" value="ECO:0007669"/>
    <property type="project" value="TreeGrafter"/>
</dbReference>
<reference evidence="10 11" key="1">
    <citation type="submission" date="2016-02" db="EMBL/GenBank/DDBJ databases">
        <title>Genome sequence of Tissierella creatinophila DSM 6911.</title>
        <authorList>
            <person name="Poehlein A."/>
            <person name="Daniel R."/>
        </authorList>
    </citation>
    <scope>NUCLEOTIDE SEQUENCE [LARGE SCALE GENOMIC DNA]</scope>
    <source>
        <strain evidence="10 11">DSM 6911</strain>
    </source>
</reference>
<comment type="subcellular location">
    <subcellularLocation>
        <location evidence="1">Cell membrane</location>
        <topology evidence="1">Multi-pass membrane protein</topology>
    </subcellularLocation>
</comment>